<dbReference type="InterPro" id="IPR016187">
    <property type="entry name" value="CTDL_fold"/>
</dbReference>
<dbReference type="InterPro" id="IPR016186">
    <property type="entry name" value="C-type_lectin-like/link_sf"/>
</dbReference>
<dbReference type="InterPro" id="IPR001304">
    <property type="entry name" value="C-type_lectin-like"/>
</dbReference>
<reference evidence="2 3" key="1">
    <citation type="submission" date="2020-02" db="EMBL/GenBank/DDBJ databases">
        <title>Characterization of phylogenetic diversity of novel bifidobacterial species isolated in Czech ZOOs.</title>
        <authorList>
            <person name="Lugli G.A."/>
            <person name="Vera N.B."/>
            <person name="Ventura M."/>
        </authorList>
    </citation>
    <scope>NUCLEOTIDE SEQUENCE [LARGE SCALE GENOMIC DNA]</scope>
    <source>
        <strain evidence="2 3">DSM 109963</strain>
    </source>
</reference>
<feature type="non-terminal residue" evidence="2">
    <location>
        <position position="1"/>
    </location>
</feature>
<dbReference type="EMBL" id="JAAIIJ010000041">
    <property type="protein sequence ID" value="NMN02837.1"/>
    <property type="molecule type" value="Genomic_DNA"/>
</dbReference>
<dbReference type="RefSeq" id="WP_216656951.1">
    <property type="nucleotide sequence ID" value="NZ_JAAIIJ010000041.1"/>
</dbReference>
<evidence type="ECO:0000313" key="3">
    <source>
        <dbReference type="Proteomes" id="UP000553756"/>
    </source>
</evidence>
<keyword evidence="3" id="KW-1185">Reference proteome</keyword>
<protein>
    <submittedName>
        <fullName evidence="2">T9SS C-terminal target domain-containing protein</fullName>
    </submittedName>
</protein>
<sequence length="387" mass="41300">KLGEATVKGPDTSYVTVQVDSGYFTPSKDVAVPANAKIVDALDDSGNYVAGDKVSSTGKYSYITIRTSDTTGAATITAEALQAYLRGLTFTTSTTANMTQNITVNAVCEPLKAKASNGTDEYDVTLYNGHAYTFVDTIEYWNAAFADAKTVSFLGKSGHLLTVESVEENNLIRNSFNNQPGWMGATRFTSKTTAGLDSETFSITKKGNGEDSDDWGQNWYWVTGPSAGKMFWQGTNTSGKKVDGMYVNWSSGQPDNSGGLEGCPQYGYGSGQWNDLANDYITSLGNQGYYVEFEGFDLKSVGSTVSAAVVPVSVTYDLPAGVSTSDTVNRAVKGSDYSATLSTTVGKLAASLLTVKVKDGDTEKTLTTSQFKFDEKTGLLTIPGEYV</sequence>
<dbReference type="PROSITE" id="PS50041">
    <property type="entry name" value="C_TYPE_LECTIN_2"/>
    <property type="match status" value="1"/>
</dbReference>
<gene>
    <name evidence="2" type="ORF">G1C94_1459</name>
</gene>
<dbReference type="Proteomes" id="UP000553756">
    <property type="component" value="Unassembled WGS sequence"/>
</dbReference>
<feature type="non-terminal residue" evidence="2">
    <location>
        <position position="387"/>
    </location>
</feature>
<dbReference type="SUPFAM" id="SSF56436">
    <property type="entry name" value="C-type lectin-like"/>
    <property type="match status" value="1"/>
</dbReference>
<evidence type="ECO:0000259" key="1">
    <source>
        <dbReference type="PROSITE" id="PS50041"/>
    </source>
</evidence>
<proteinExistence type="predicted"/>
<accession>A0ABX1T094</accession>
<feature type="domain" description="C-type lectin" evidence="1">
    <location>
        <begin position="127"/>
        <end position="275"/>
    </location>
</feature>
<name>A0ABX1T094_9BIFI</name>
<comment type="caution">
    <text evidence="2">The sequence shown here is derived from an EMBL/GenBank/DDBJ whole genome shotgun (WGS) entry which is preliminary data.</text>
</comment>
<dbReference type="Gene3D" id="3.10.100.10">
    <property type="entry name" value="Mannose-Binding Protein A, subunit A"/>
    <property type="match status" value="1"/>
</dbReference>
<organism evidence="2 3">
    <name type="scientific">Bifidobacterium panos</name>
    <dbReference type="NCBI Taxonomy" id="2675321"/>
    <lineage>
        <taxon>Bacteria</taxon>
        <taxon>Bacillati</taxon>
        <taxon>Actinomycetota</taxon>
        <taxon>Actinomycetes</taxon>
        <taxon>Bifidobacteriales</taxon>
        <taxon>Bifidobacteriaceae</taxon>
        <taxon>Bifidobacterium</taxon>
    </lineage>
</organism>
<evidence type="ECO:0000313" key="2">
    <source>
        <dbReference type="EMBL" id="NMN02837.1"/>
    </source>
</evidence>